<sequence>MSLTFITSAIIYAVTTCGAAIFNALSAFKYYSRKKSGQVTQGNDKSLFFITCVIFIAQVIRFGYSMGRSLYTSNPDIVAFLLIILPIVSDIFAWTGAISLLFLSQSTRKEYISYYTCRPNIISAPQTTSSSPKQIRVS</sequence>
<accession>A0A914QLT3</accession>
<keyword evidence="1" id="KW-0472">Membrane</keyword>
<keyword evidence="1" id="KW-1133">Transmembrane helix</keyword>
<feature type="transmembrane region" description="Helical" evidence="1">
    <location>
        <begin position="6"/>
        <end position="25"/>
    </location>
</feature>
<organism evidence="2 3">
    <name type="scientific">Panagrolaimus davidi</name>
    <dbReference type="NCBI Taxonomy" id="227884"/>
    <lineage>
        <taxon>Eukaryota</taxon>
        <taxon>Metazoa</taxon>
        <taxon>Ecdysozoa</taxon>
        <taxon>Nematoda</taxon>
        <taxon>Chromadorea</taxon>
        <taxon>Rhabditida</taxon>
        <taxon>Tylenchina</taxon>
        <taxon>Panagrolaimomorpha</taxon>
        <taxon>Panagrolaimoidea</taxon>
        <taxon>Panagrolaimidae</taxon>
        <taxon>Panagrolaimus</taxon>
    </lineage>
</organism>
<dbReference type="InterPro" id="IPR019426">
    <property type="entry name" value="7TM_GPCR_serpentine_rcpt_Srv"/>
</dbReference>
<proteinExistence type="predicted"/>
<dbReference type="AlphaFoldDB" id="A0A914QLT3"/>
<feature type="transmembrane region" description="Helical" evidence="1">
    <location>
        <begin position="77"/>
        <end position="103"/>
    </location>
</feature>
<protein>
    <submittedName>
        <fullName evidence="3">Serpentine receptor class gamma</fullName>
    </submittedName>
</protein>
<dbReference type="WBParaSite" id="PDA_v2.g30705.t1">
    <property type="protein sequence ID" value="PDA_v2.g30705.t1"/>
    <property type="gene ID" value="PDA_v2.g30705"/>
</dbReference>
<reference evidence="3" key="1">
    <citation type="submission" date="2022-11" db="UniProtKB">
        <authorList>
            <consortium name="WormBaseParasite"/>
        </authorList>
    </citation>
    <scope>IDENTIFICATION</scope>
</reference>
<dbReference type="Proteomes" id="UP000887578">
    <property type="component" value="Unplaced"/>
</dbReference>
<evidence type="ECO:0000313" key="2">
    <source>
        <dbReference type="Proteomes" id="UP000887578"/>
    </source>
</evidence>
<keyword evidence="2" id="KW-1185">Reference proteome</keyword>
<evidence type="ECO:0000256" key="1">
    <source>
        <dbReference type="SAM" id="Phobius"/>
    </source>
</evidence>
<feature type="transmembrane region" description="Helical" evidence="1">
    <location>
        <begin position="46"/>
        <end position="65"/>
    </location>
</feature>
<name>A0A914QLT3_9BILA</name>
<keyword evidence="1" id="KW-0812">Transmembrane</keyword>
<evidence type="ECO:0000313" key="3">
    <source>
        <dbReference type="WBParaSite" id="PDA_v2.g30705.t1"/>
    </source>
</evidence>
<dbReference type="Pfam" id="PF10323">
    <property type="entry name" value="7TM_GPCR_Srv"/>
    <property type="match status" value="1"/>
</dbReference>